<keyword evidence="8 10" id="KW-0479">Metal-binding</keyword>
<dbReference type="KEGG" id="lng:BSQ50_07245"/>
<dbReference type="FunFam" id="3.20.20.70:FF:000004">
    <property type="entry name" value="Ribulose-phosphate 3-epimerase"/>
    <property type="match status" value="1"/>
</dbReference>
<name>A0A3S6QWC6_9LACO</name>
<dbReference type="InterPro" id="IPR013785">
    <property type="entry name" value="Aldolase_TIM"/>
</dbReference>
<evidence type="ECO:0000313" key="15">
    <source>
        <dbReference type="EMBL" id="AUJ32373.1"/>
    </source>
</evidence>
<dbReference type="GO" id="GO:0004750">
    <property type="term" value="F:D-ribulose-phosphate 3-epimerase activity"/>
    <property type="evidence" value="ECO:0007669"/>
    <property type="project" value="UniProtKB-UniRule"/>
</dbReference>
<keyword evidence="16" id="KW-1185">Reference proteome</keyword>
<dbReference type="GO" id="GO:0046872">
    <property type="term" value="F:metal ion binding"/>
    <property type="evidence" value="ECO:0007669"/>
    <property type="project" value="UniProtKB-UniRule"/>
</dbReference>
<dbReference type="PANTHER" id="PTHR11749">
    <property type="entry name" value="RIBULOSE-5-PHOSPHATE-3-EPIMERASE"/>
    <property type="match status" value="1"/>
</dbReference>
<feature type="binding site" evidence="10 13">
    <location>
        <position position="31"/>
    </location>
    <ligand>
        <name>a divalent metal cation</name>
        <dbReference type="ChEBI" id="CHEBI:60240"/>
    </ligand>
</feature>
<evidence type="ECO:0000256" key="14">
    <source>
        <dbReference type="PIRSR" id="PIRSR001461-3"/>
    </source>
</evidence>
<feature type="binding site" evidence="10 13">
    <location>
        <position position="173"/>
    </location>
    <ligand>
        <name>a divalent metal cation</name>
        <dbReference type="ChEBI" id="CHEBI:60240"/>
    </ligand>
</feature>
<keyword evidence="13" id="KW-0464">Manganese</keyword>
<dbReference type="RefSeq" id="WP_148126814.1">
    <property type="nucleotide sequence ID" value="NZ_CP018180.1"/>
</dbReference>
<organism evidence="15 16">
    <name type="scientific">Liquorilactobacillus nagelii</name>
    <dbReference type="NCBI Taxonomy" id="82688"/>
    <lineage>
        <taxon>Bacteria</taxon>
        <taxon>Bacillati</taxon>
        <taxon>Bacillota</taxon>
        <taxon>Bacilli</taxon>
        <taxon>Lactobacillales</taxon>
        <taxon>Lactobacillaceae</taxon>
        <taxon>Liquorilactobacillus</taxon>
    </lineage>
</organism>
<dbReference type="SUPFAM" id="SSF51366">
    <property type="entry name" value="Ribulose-phoshate binding barrel"/>
    <property type="match status" value="1"/>
</dbReference>
<dbReference type="Proteomes" id="UP000324497">
    <property type="component" value="Chromosome"/>
</dbReference>
<evidence type="ECO:0000256" key="3">
    <source>
        <dbReference type="ARBA" id="ARBA00001941"/>
    </source>
</evidence>
<evidence type="ECO:0000256" key="4">
    <source>
        <dbReference type="ARBA" id="ARBA00001947"/>
    </source>
</evidence>
<keyword evidence="13" id="KW-0170">Cobalt</keyword>
<dbReference type="PROSITE" id="PS01085">
    <property type="entry name" value="RIBUL_P_3_EPIMER_1"/>
    <property type="match status" value="1"/>
</dbReference>
<dbReference type="Gene3D" id="3.20.20.70">
    <property type="entry name" value="Aldolase class I"/>
    <property type="match status" value="1"/>
</dbReference>
<feature type="binding site" evidence="10 14">
    <location>
        <position position="64"/>
    </location>
    <ligand>
        <name>substrate</name>
    </ligand>
</feature>
<evidence type="ECO:0000256" key="12">
    <source>
        <dbReference type="PIRSR" id="PIRSR001461-1"/>
    </source>
</evidence>
<dbReference type="GO" id="GO:0019323">
    <property type="term" value="P:pentose catabolic process"/>
    <property type="evidence" value="ECO:0007669"/>
    <property type="project" value="UniProtKB-UniRule"/>
</dbReference>
<keyword evidence="13" id="KW-0862">Zinc</keyword>
<feature type="binding site" evidence="10 13">
    <location>
        <position position="33"/>
    </location>
    <ligand>
        <name>a divalent metal cation</name>
        <dbReference type="ChEBI" id="CHEBI:60240"/>
    </ligand>
</feature>
<dbReference type="HAMAP" id="MF_02227">
    <property type="entry name" value="RPE"/>
    <property type="match status" value="1"/>
</dbReference>
<sequence>MKIAPSILSADFANLGRDVQLLEQAGADYLHIDIMDGHFVPNLSFGMPIVKALRPITKLPFDCHLMVTDPAAYIQPLATAGATMIGFHAEATPHIFRIIQQIKQAGCRAEVVVNPGTSLSTIEEVLPLVDSILVMTVNPGFGGQKFLPLMLKKIQRLAELKQRHHYNFEIEVDGGINQTTIKRCYRAGATIAVAGSFVFAAEPAKQVNLLREAAEAEQL</sequence>
<dbReference type="GO" id="GO:0006098">
    <property type="term" value="P:pentose-phosphate shunt"/>
    <property type="evidence" value="ECO:0007669"/>
    <property type="project" value="UniProtKB-UniRule"/>
</dbReference>
<evidence type="ECO:0000256" key="5">
    <source>
        <dbReference type="ARBA" id="ARBA00001954"/>
    </source>
</evidence>
<comment type="cofactor">
    <cofactor evidence="5">
        <name>Fe(2+)</name>
        <dbReference type="ChEBI" id="CHEBI:29033"/>
    </cofactor>
</comment>
<evidence type="ECO:0000256" key="1">
    <source>
        <dbReference type="ARBA" id="ARBA00001782"/>
    </source>
</evidence>
<evidence type="ECO:0000256" key="8">
    <source>
        <dbReference type="ARBA" id="ARBA00022723"/>
    </source>
</evidence>
<feature type="binding site" evidence="14">
    <location>
        <position position="175"/>
    </location>
    <ligand>
        <name>substrate</name>
    </ligand>
</feature>
<keyword evidence="9 10" id="KW-0413">Isomerase</keyword>
<comment type="cofactor">
    <cofactor evidence="3">
        <name>Co(2+)</name>
        <dbReference type="ChEBI" id="CHEBI:48828"/>
    </cofactor>
</comment>
<evidence type="ECO:0000256" key="13">
    <source>
        <dbReference type="PIRSR" id="PIRSR001461-2"/>
    </source>
</evidence>
<comment type="catalytic activity">
    <reaction evidence="1 10 11">
        <text>D-ribulose 5-phosphate = D-xylulose 5-phosphate</text>
        <dbReference type="Rhea" id="RHEA:13677"/>
        <dbReference type="ChEBI" id="CHEBI:57737"/>
        <dbReference type="ChEBI" id="CHEBI:58121"/>
        <dbReference type="EC" id="5.1.3.1"/>
    </reaction>
</comment>
<dbReference type="InterPro" id="IPR000056">
    <property type="entry name" value="Ribul_P_3_epim-like"/>
</dbReference>
<feature type="active site" description="Proton acceptor" evidence="10 12">
    <location>
        <position position="33"/>
    </location>
</feature>
<feature type="active site" description="Proton donor" evidence="10 12">
    <location>
        <position position="173"/>
    </location>
</feature>
<evidence type="ECO:0000313" key="16">
    <source>
        <dbReference type="Proteomes" id="UP000324497"/>
    </source>
</evidence>
<comment type="pathway">
    <text evidence="10">Carbohydrate degradation.</text>
</comment>
<evidence type="ECO:0000256" key="9">
    <source>
        <dbReference type="ARBA" id="ARBA00023235"/>
    </source>
</evidence>
<dbReference type="EC" id="5.1.3.1" evidence="7 10"/>
<dbReference type="NCBIfam" id="NF004076">
    <property type="entry name" value="PRK05581.1-4"/>
    <property type="match status" value="1"/>
</dbReference>
<feature type="binding site" evidence="10 14">
    <location>
        <begin position="140"/>
        <end position="143"/>
    </location>
    <ligand>
        <name>substrate</name>
    </ligand>
</feature>
<dbReference type="InterPro" id="IPR026019">
    <property type="entry name" value="Ribul_P_3_epim"/>
</dbReference>
<keyword evidence="10 11" id="KW-0119">Carbohydrate metabolism</keyword>
<comment type="cofactor">
    <cofactor evidence="2">
        <name>Mn(2+)</name>
        <dbReference type="ChEBI" id="CHEBI:29035"/>
    </cofactor>
</comment>
<evidence type="ECO:0000256" key="7">
    <source>
        <dbReference type="ARBA" id="ARBA00013188"/>
    </source>
</evidence>
<dbReference type="PIRSF" id="PIRSF001461">
    <property type="entry name" value="RPE"/>
    <property type="match status" value="1"/>
</dbReference>
<dbReference type="NCBIfam" id="TIGR01163">
    <property type="entry name" value="rpe"/>
    <property type="match status" value="1"/>
</dbReference>
<proteinExistence type="inferred from homology"/>
<evidence type="ECO:0000256" key="6">
    <source>
        <dbReference type="ARBA" id="ARBA00009541"/>
    </source>
</evidence>
<feature type="binding site" evidence="10 14">
    <location>
        <position position="6"/>
    </location>
    <ligand>
        <name>substrate</name>
    </ligand>
</feature>
<feature type="binding site" evidence="10 13">
    <location>
        <position position="64"/>
    </location>
    <ligand>
        <name>a divalent metal cation</name>
        <dbReference type="ChEBI" id="CHEBI:60240"/>
    </ligand>
</feature>
<comment type="cofactor">
    <cofactor evidence="4">
        <name>Zn(2+)</name>
        <dbReference type="ChEBI" id="CHEBI:29105"/>
    </cofactor>
</comment>
<dbReference type="CDD" id="cd00429">
    <property type="entry name" value="RPE"/>
    <property type="match status" value="1"/>
</dbReference>
<dbReference type="EMBL" id="CP018180">
    <property type="protein sequence ID" value="AUJ32373.1"/>
    <property type="molecule type" value="Genomic_DNA"/>
</dbReference>
<comment type="cofactor">
    <cofactor evidence="10 13">
        <name>a divalent metal cation</name>
        <dbReference type="ChEBI" id="CHEBI:60240"/>
    </cofactor>
    <text evidence="10 13">Binds 1 divalent metal cation per subunit.</text>
</comment>
<dbReference type="AlphaFoldDB" id="A0A3S6QWC6"/>
<comment type="function">
    <text evidence="10">Catalyzes the reversible epimerization of D-ribulose 5-phosphate to D-xylulose 5-phosphate.</text>
</comment>
<evidence type="ECO:0000256" key="10">
    <source>
        <dbReference type="HAMAP-Rule" id="MF_02227"/>
    </source>
</evidence>
<accession>A0A3S6QWC6</accession>
<comment type="similarity">
    <text evidence="6 10 11">Belongs to the ribulose-phosphate 3-epimerase family.</text>
</comment>
<gene>
    <name evidence="10" type="primary">rpe</name>
    <name evidence="15" type="ORF">BSQ50_07245</name>
</gene>
<evidence type="ECO:0000256" key="11">
    <source>
        <dbReference type="PIRNR" id="PIRNR001461"/>
    </source>
</evidence>
<feature type="binding site" evidence="10">
    <location>
        <begin position="173"/>
        <end position="175"/>
    </location>
    <ligand>
        <name>substrate</name>
    </ligand>
</feature>
<protein>
    <recommendedName>
        <fullName evidence="7 10">Ribulose-phosphate 3-epimerase</fullName>
        <ecNumber evidence="7 10">5.1.3.1</ecNumber>
    </recommendedName>
</protein>
<dbReference type="GO" id="GO:0005737">
    <property type="term" value="C:cytoplasm"/>
    <property type="evidence" value="ECO:0007669"/>
    <property type="project" value="UniProtKB-ARBA"/>
</dbReference>
<evidence type="ECO:0000256" key="2">
    <source>
        <dbReference type="ARBA" id="ARBA00001936"/>
    </source>
</evidence>
<dbReference type="Pfam" id="PF00834">
    <property type="entry name" value="Ribul_P_3_epim"/>
    <property type="match status" value="1"/>
</dbReference>
<feature type="binding site" evidence="10 14">
    <location>
        <begin position="195"/>
        <end position="196"/>
    </location>
    <ligand>
        <name>substrate</name>
    </ligand>
</feature>
<dbReference type="PROSITE" id="PS01086">
    <property type="entry name" value="RIBUL_P_3_EPIMER_2"/>
    <property type="match status" value="1"/>
</dbReference>
<reference evidence="15 16" key="1">
    <citation type="submission" date="2016-11" db="EMBL/GenBank/DDBJ databases">
        <title>Interaction between Lactobacillus species and yeast in water kefir.</title>
        <authorList>
            <person name="Behr J."/>
            <person name="Xu D."/>
            <person name="Vogel R.F."/>
        </authorList>
    </citation>
    <scope>NUCLEOTIDE SEQUENCE [LARGE SCALE GENOMIC DNA]</scope>
    <source>
        <strain evidence="15 16">TMW 1.1827</strain>
    </source>
</reference>
<dbReference type="InterPro" id="IPR011060">
    <property type="entry name" value="RibuloseP-bd_barrel"/>
</dbReference>